<dbReference type="PROSITE" id="PS00141">
    <property type="entry name" value="ASP_PROTEASE"/>
    <property type="match status" value="1"/>
</dbReference>
<dbReference type="SUPFAM" id="SSF50630">
    <property type="entry name" value="Acid proteases"/>
    <property type="match status" value="1"/>
</dbReference>
<gene>
    <name evidence="1" type="ORF">WJX73_008325</name>
</gene>
<sequence length="267" mass="29661">MPTLEEILSQTEGPRRELLEQALAATTDLLSRDERQSLLKQTLDETIADLRKRRDSLPDSRHATGAGAFTQLDNVLLPLMKLQRCLDMDDVLGPYPSDQDAFDELISDVKPEDLPRRISEALQIIYLDQMETRANPVNGIVFNTRDVKLCVLVTLPVSARGRSVAAHFILDTGAPRTYIALSVLEALELPEISMYSEAVRLNGVKMTMGVSDTEKVSHDGGRTMQPSLYVGLNILGMDFLDSAEVKLEIDMQTMRVAMTSPRFPGTN</sequence>
<name>A0AAW1NLK2_9CHLO</name>
<dbReference type="GO" id="GO:0004190">
    <property type="term" value="F:aspartic-type endopeptidase activity"/>
    <property type="evidence" value="ECO:0007669"/>
    <property type="project" value="InterPro"/>
</dbReference>
<dbReference type="Proteomes" id="UP001465755">
    <property type="component" value="Unassembled WGS sequence"/>
</dbReference>
<evidence type="ECO:0000313" key="2">
    <source>
        <dbReference type="Proteomes" id="UP001465755"/>
    </source>
</evidence>
<dbReference type="GO" id="GO:0006508">
    <property type="term" value="P:proteolysis"/>
    <property type="evidence" value="ECO:0007669"/>
    <property type="project" value="InterPro"/>
</dbReference>
<evidence type="ECO:0000313" key="1">
    <source>
        <dbReference type="EMBL" id="KAK9789017.1"/>
    </source>
</evidence>
<keyword evidence="2" id="KW-1185">Reference proteome</keyword>
<comment type="caution">
    <text evidence="1">The sequence shown here is derived from an EMBL/GenBank/DDBJ whole genome shotgun (WGS) entry which is preliminary data.</text>
</comment>
<organism evidence="1 2">
    <name type="scientific">Symbiochloris irregularis</name>
    <dbReference type="NCBI Taxonomy" id="706552"/>
    <lineage>
        <taxon>Eukaryota</taxon>
        <taxon>Viridiplantae</taxon>
        <taxon>Chlorophyta</taxon>
        <taxon>core chlorophytes</taxon>
        <taxon>Trebouxiophyceae</taxon>
        <taxon>Trebouxiales</taxon>
        <taxon>Trebouxiaceae</taxon>
        <taxon>Symbiochloris</taxon>
    </lineage>
</organism>
<protein>
    <submittedName>
        <fullName evidence="1">Uncharacterized protein</fullName>
    </submittedName>
</protein>
<dbReference type="AlphaFoldDB" id="A0AAW1NLK2"/>
<dbReference type="Gene3D" id="2.40.70.10">
    <property type="entry name" value="Acid Proteases"/>
    <property type="match status" value="1"/>
</dbReference>
<reference evidence="1 2" key="1">
    <citation type="journal article" date="2024" name="Nat. Commun.">
        <title>Phylogenomics reveals the evolutionary origins of lichenization in chlorophyte algae.</title>
        <authorList>
            <person name="Puginier C."/>
            <person name="Libourel C."/>
            <person name="Otte J."/>
            <person name="Skaloud P."/>
            <person name="Haon M."/>
            <person name="Grisel S."/>
            <person name="Petersen M."/>
            <person name="Berrin J.G."/>
            <person name="Delaux P.M."/>
            <person name="Dal Grande F."/>
            <person name="Keller J."/>
        </authorList>
    </citation>
    <scope>NUCLEOTIDE SEQUENCE [LARGE SCALE GENOMIC DNA]</scope>
    <source>
        <strain evidence="1 2">SAG 2036</strain>
    </source>
</reference>
<accession>A0AAW1NLK2</accession>
<dbReference type="InterPro" id="IPR001969">
    <property type="entry name" value="Aspartic_peptidase_AS"/>
</dbReference>
<dbReference type="InterPro" id="IPR021109">
    <property type="entry name" value="Peptidase_aspartic_dom_sf"/>
</dbReference>
<dbReference type="EMBL" id="JALJOQ010000217">
    <property type="protein sequence ID" value="KAK9789017.1"/>
    <property type="molecule type" value="Genomic_DNA"/>
</dbReference>
<proteinExistence type="predicted"/>